<reference evidence="2 3" key="1">
    <citation type="submission" date="2017-10" db="EMBL/GenBank/DDBJ databases">
        <title>The draft genome sequence of Lewinella nigricans NBRC 102662.</title>
        <authorList>
            <person name="Wang K."/>
        </authorList>
    </citation>
    <scope>NUCLEOTIDE SEQUENCE [LARGE SCALE GENOMIC DNA]</scope>
    <source>
        <strain evidence="2 3">NBRC 102662</strain>
    </source>
</reference>
<feature type="transmembrane region" description="Helical" evidence="1">
    <location>
        <begin position="99"/>
        <end position="119"/>
    </location>
</feature>
<protein>
    <submittedName>
        <fullName evidence="2">Uncharacterized protein</fullName>
    </submittedName>
</protein>
<organism evidence="2 3">
    <name type="scientific">Flavilitoribacter nigricans (strain ATCC 23147 / DSM 23189 / NBRC 102662 / NCIMB 1420 / SS-2)</name>
    <name type="common">Lewinella nigricans</name>
    <dbReference type="NCBI Taxonomy" id="1122177"/>
    <lineage>
        <taxon>Bacteria</taxon>
        <taxon>Pseudomonadati</taxon>
        <taxon>Bacteroidota</taxon>
        <taxon>Saprospiria</taxon>
        <taxon>Saprospirales</taxon>
        <taxon>Lewinellaceae</taxon>
        <taxon>Flavilitoribacter</taxon>
    </lineage>
</organism>
<dbReference type="RefSeq" id="WP_099155349.1">
    <property type="nucleotide sequence ID" value="NZ_PDUD01000058.1"/>
</dbReference>
<name>A0A2D0MYC9_FLAN2</name>
<evidence type="ECO:0000313" key="3">
    <source>
        <dbReference type="Proteomes" id="UP000223913"/>
    </source>
</evidence>
<feature type="transmembrane region" description="Helical" evidence="1">
    <location>
        <begin position="131"/>
        <end position="152"/>
    </location>
</feature>
<dbReference type="OrthoDB" id="9986027at2"/>
<proteinExistence type="predicted"/>
<accession>A0A2D0MYC9</accession>
<keyword evidence="1" id="KW-1133">Transmembrane helix</keyword>
<dbReference type="Proteomes" id="UP000223913">
    <property type="component" value="Unassembled WGS sequence"/>
</dbReference>
<keyword evidence="1" id="KW-0812">Transmembrane</keyword>
<dbReference type="EMBL" id="PDUD01000058">
    <property type="protein sequence ID" value="PHN01292.1"/>
    <property type="molecule type" value="Genomic_DNA"/>
</dbReference>
<evidence type="ECO:0000313" key="2">
    <source>
        <dbReference type="EMBL" id="PHN01292.1"/>
    </source>
</evidence>
<keyword evidence="1" id="KW-0472">Membrane</keyword>
<sequence length="177" mass="20783">MYWTKELYSVNLTEEEFESRLEKLIVLQEKNSLKTHVFTSKSGSDETVRGELTKNGFTIWRTNRTWNGMLYPIFKGGRLKVNGINLLEIKVQFNPFAEVLVVIFGILLAYGITTEIVIQENNEFKPLFLRILVGVFLFFIFQSVPLISFYNLKRLTMKGMKEYLNLTKVELKKRKLR</sequence>
<dbReference type="AlphaFoldDB" id="A0A2D0MYC9"/>
<gene>
    <name evidence="2" type="ORF">CRP01_38080</name>
</gene>
<evidence type="ECO:0000256" key="1">
    <source>
        <dbReference type="SAM" id="Phobius"/>
    </source>
</evidence>
<keyword evidence="3" id="KW-1185">Reference proteome</keyword>
<comment type="caution">
    <text evidence="2">The sequence shown here is derived from an EMBL/GenBank/DDBJ whole genome shotgun (WGS) entry which is preliminary data.</text>
</comment>